<dbReference type="Gene3D" id="3.30.2460.20">
    <property type="match status" value="1"/>
</dbReference>
<evidence type="ECO:0000256" key="2">
    <source>
        <dbReference type="ARBA" id="ARBA00005683"/>
    </source>
</evidence>
<dbReference type="GO" id="GO:0030182">
    <property type="term" value="P:neuron differentiation"/>
    <property type="evidence" value="ECO:0007669"/>
    <property type="project" value="TreeGrafter"/>
</dbReference>
<dbReference type="Pfam" id="PF00110">
    <property type="entry name" value="wnt"/>
    <property type="match status" value="2"/>
</dbReference>
<dbReference type="PROSITE" id="PS51257">
    <property type="entry name" value="PROKAR_LIPOPROTEIN"/>
    <property type="match status" value="1"/>
</dbReference>
<evidence type="ECO:0000256" key="7">
    <source>
        <dbReference type="ARBA" id="ARBA00023157"/>
    </source>
</evidence>
<proteinExistence type="inferred from homology"/>
<comment type="function">
    <text evidence="9">Ligand for members of the frizzled family of seven transmembrane receptors.</text>
</comment>
<dbReference type="CDD" id="cd13113">
    <property type="entry name" value="Wnt"/>
    <property type="match status" value="1"/>
</dbReference>
<feature type="region of interest" description="Disordered" evidence="10">
    <location>
        <begin position="373"/>
        <end position="403"/>
    </location>
</feature>
<dbReference type="OrthoDB" id="5945655at2759"/>
<evidence type="ECO:0000313" key="12">
    <source>
        <dbReference type="Proteomes" id="UP000699462"/>
    </source>
</evidence>
<dbReference type="Proteomes" id="UP000699462">
    <property type="component" value="Unassembled WGS sequence"/>
</dbReference>
<comment type="subcellular location">
    <subcellularLocation>
        <location evidence="1 9">Secreted</location>
        <location evidence="1 9">Extracellular space</location>
        <location evidence="1 9">Extracellular matrix</location>
    </subcellularLocation>
</comment>
<dbReference type="PROSITE" id="PS00246">
    <property type="entry name" value="WNT1"/>
    <property type="match status" value="1"/>
</dbReference>
<sequence length="660" mass="74645">MNFSKSVTIKYFGGQTGSVQRSIGAIIVFLACGLTLFQPGQGGIGLAAAGSWFFDLIALTQPQSSTVANNPFIQSYVQPTQPGDRFLTANQAHSLQPGRKSVRETSDSKVSRYRVTPKPFLGQTTLPSFHTFPHPSSNLAYVEPSGTQELDVKRPVTDRSNLLAQETAICHALTGLTTHQRKICLQHSGLVWAMLEGTQLGLHECVHQFQHEQWNCSAVNVLYRTQPDSIQMSSISGLEGILQRGSRETAFLSSAWSAGVVQAITRACSRGQMGTCDCDPLRRDGQDRDADGVFTWGGCSDPIKFGMRLTRLFLDANDREHRDLAIRREEELHGPRFASNSVTRRSPQHAGSRGMHDRYGRYTRSSVLESISNNSSQRVLRGSGHLESGVNQTADLRTPRHRLTPQELQAETLRIIQTKARVLMNIHNRRAGRNLVWKNRVRKCKCHGVSGACSMRTCWQRVNEFRRVGILLKAAYDEAVRVTYEPRRDTLRPLNIDRFESPVHGSYPVGRVLNRLSIKRQDRLLAGTSQPTWSLANERRHGITDHQSVRQTDENRWRKRRWLRGALETGQLSKSKMIYLEESPNYCRFDPTIGHLGIAGRLCNATTNDAPNSCSRLCCDRGYDIFEFESERKCDCKFFWCCEVRCKICRERTVEYRCKH</sequence>
<dbReference type="PRINTS" id="PR01349">
    <property type="entry name" value="WNTPROTEIN"/>
</dbReference>
<dbReference type="PANTHER" id="PTHR12027">
    <property type="entry name" value="WNT RELATED"/>
    <property type="match status" value="1"/>
</dbReference>
<gene>
    <name evidence="11" type="ORF">P879_03037</name>
</gene>
<keyword evidence="3 9" id="KW-0217">Developmental protein</keyword>
<evidence type="ECO:0000256" key="9">
    <source>
        <dbReference type="RuleBase" id="RU003500"/>
    </source>
</evidence>
<evidence type="ECO:0000256" key="3">
    <source>
        <dbReference type="ARBA" id="ARBA00022473"/>
    </source>
</evidence>
<evidence type="ECO:0000256" key="5">
    <source>
        <dbReference type="ARBA" id="ARBA00022530"/>
    </source>
</evidence>
<name>A0A8T0DM12_9TREM</name>
<comment type="caution">
    <text evidence="11">The sequence shown here is derived from an EMBL/GenBank/DDBJ whole genome shotgun (WGS) entry which is preliminary data.</text>
</comment>
<organism evidence="11 12">
    <name type="scientific">Paragonimus westermani</name>
    <dbReference type="NCBI Taxonomy" id="34504"/>
    <lineage>
        <taxon>Eukaryota</taxon>
        <taxon>Metazoa</taxon>
        <taxon>Spiralia</taxon>
        <taxon>Lophotrochozoa</taxon>
        <taxon>Platyhelminthes</taxon>
        <taxon>Trematoda</taxon>
        <taxon>Digenea</taxon>
        <taxon>Plagiorchiida</taxon>
        <taxon>Troglotremata</taxon>
        <taxon>Troglotrematidae</taxon>
        <taxon>Paragonimus</taxon>
    </lineage>
</organism>
<keyword evidence="12" id="KW-1185">Reference proteome</keyword>
<keyword evidence="4" id="KW-0964">Secreted</keyword>
<reference evidence="11 12" key="1">
    <citation type="submission" date="2019-07" db="EMBL/GenBank/DDBJ databases">
        <title>Annotation for the trematode Paragonimus westermani.</title>
        <authorList>
            <person name="Choi Y.-J."/>
        </authorList>
    </citation>
    <scope>NUCLEOTIDE SEQUENCE [LARGE SCALE GENOMIC DNA]</scope>
    <source>
        <strain evidence="11">180907_Pwestermani</strain>
    </source>
</reference>
<keyword evidence="6 9" id="KW-0879">Wnt signaling pathway</keyword>
<dbReference type="InterPro" id="IPR005817">
    <property type="entry name" value="Wnt"/>
</dbReference>
<comment type="similarity">
    <text evidence="2 9">Belongs to the Wnt family.</text>
</comment>
<accession>A0A8T0DM12</accession>
<dbReference type="GO" id="GO:0045165">
    <property type="term" value="P:cell fate commitment"/>
    <property type="evidence" value="ECO:0007669"/>
    <property type="project" value="TreeGrafter"/>
</dbReference>
<evidence type="ECO:0000256" key="6">
    <source>
        <dbReference type="ARBA" id="ARBA00022687"/>
    </source>
</evidence>
<keyword evidence="7" id="KW-1015">Disulfide bond</keyword>
<dbReference type="PANTHER" id="PTHR12027:SF37">
    <property type="entry name" value="PROTEIN WNT"/>
    <property type="match status" value="1"/>
</dbReference>
<protein>
    <recommendedName>
        <fullName evidence="9">Protein Wnt</fullName>
    </recommendedName>
</protein>
<evidence type="ECO:0000256" key="1">
    <source>
        <dbReference type="ARBA" id="ARBA00004498"/>
    </source>
</evidence>
<keyword evidence="8" id="KW-0449">Lipoprotein</keyword>
<dbReference type="InterPro" id="IPR043158">
    <property type="entry name" value="Wnt_C"/>
</dbReference>
<dbReference type="InterPro" id="IPR018161">
    <property type="entry name" value="Wnt_CS"/>
</dbReference>
<dbReference type="EMBL" id="JTDF01003215">
    <property type="protein sequence ID" value="KAF8567984.1"/>
    <property type="molecule type" value="Genomic_DNA"/>
</dbReference>
<feature type="region of interest" description="Disordered" evidence="10">
    <location>
        <begin position="335"/>
        <end position="359"/>
    </location>
</feature>
<evidence type="ECO:0000313" key="11">
    <source>
        <dbReference type="EMBL" id="KAF8567984.1"/>
    </source>
</evidence>
<evidence type="ECO:0000256" key="10">
    <source>
        <dbReference type="SAM" id="MobiDB-lite"/>
    </source>
</evidence>
<evidence type="ECO:0000256" key="4">
    <source>
        <dbReference type="ARBA" id="ARBA00022525"/>
    </source>
</evidence>
<dbReference type="GO" id="GO:0005615">
    <property type="term" value="C:extracellular space"/>
    <property type="evidence" value="ECO:0007669"/>
    <property type="project" value="TreeGrafter"/>
</dbReference>
<keyword evidence="5" id="KW-0272">Extracellular matrix</keyword>
<dbReference type="GO" id="GO:0005125">
    <property type="term" value="F:cytokine activity"/>
    <property type="evidence" value="ECO:0007669"/>
    <property type="project" value="TreeGrafter"/>
</dbReference>
<dbReference type="GO" id="GO:0060070">
    <property type="term" value="P:canonical Wnt signaling pathway"/>
    <property type="evidence" value="ECO:0007669"/>
    <property type="project" value="TreeGrafter"/>
</dbReference>
<dbReference type="GO" id="GO:0005109">
    <property type="term" value="F:frizzled binding"/>
    <property type="evidence" value="ECO:0007669"/>
    <property type="project" value="TreeGrafter"/>
</dbReference>
<dbReference type="AlphaFoldDB" id="A0A8T0DM12"/>
<dbReference type="SMART" id="SM00097">
    <property type="entry name" value="WNT1"/>
    <property type="match status" value="1"/>
</dbReference>
<evidence type="ECO:0000256" key="8">
    <source>
        <dbReference type="ARBA" id="ARBA00023288"/>
    </source>
</evidence>